<dbReference type="InterPro" id="IPR000160">
    <property type="entry name" value="GGDEF_dom"/>
</dbReference>
<dbReference type="GO" id="GO:0071111">
    <property type="term" value="F:cyclic-guanylate-specific phosphodiesterase activity"/>
    <property type="evidence" value="ECO:0007669"/>
    <property type="project" value="InterPro"/>
</dbReference>
<gene>
    <name evidence="3" type="ORF">MMIC_P0798</name>
</gene>
<proteinExistence type="predicted"/>
<evidence type="ECO:0000259" key="1">
    <source>
        <dbReference type="PROSITE" id="PS50883"/>
    </source>
</evidence>
<dbReference type="CDD" id="cd01949">
    <property type="entry name" value="GGDEF"/>
    <property type="match status" value="1"/>
</dbReference>
<dbReference type="STRING" id="1921010.MMIC_P0798"/>
<dbReference type="PANTHER" id="PTHR33121">
    <property type="entry name" value="CYCLIC DI-GMP PHOSPHODIESTERASE PDEF"/>
    <property type="match status" value="1"/>
</dbReference>
<dbReference type="Gene3D" id="3.20.20.450">
    <property type="entry name" value="EAL domain"/>
    <property type="match status" value="1"/>
</dbReference>
<organism evidence="3 4">
    <name type="scientific">Mariprofundus micogutta</name>
    <dbReference type="NCBI Taxonomy" id="1921010"/>
    <lineage>
        <taxon>Bacteria</taxon>
        <taxon>Pseudomonadati</taxon>
        <taxon>Pseudomonadota</taxon>
        <taxon>Candidatius Mariprofundia</taxon>
        <taxon>Mariprofundales</taxon>
        <taxon>Mariprofundaceae</taxon>
        <taxon>Mariprofundus</taxon>
    </lineage>
</organism>
<dbReference type="RefSeq" id="WP_072659171.1">
    <property type="nucleotide sequence ID" value="NZ_BDFD01000005.1"/>
</dbReference>
<dbReference type="SMART" id="SM00052">
    <property type="entry name" value="EAL"/>
    <property type="match status" value="1"/>
</dbReference>
<feature type="domain" description="GGDEF" evidence="2">
    <location>
        <begin position="39"/>
        <end position="170"/>
    </location>
</feature>
<dbReference type="PROSITE" id="PS50883">
    <property type="entry name" value="EAL"/>
    <property type="match status" value="1"/>
</dbReference>
<dbReference type="SMART" id="SM00267">
    <property type="entry name" value="GGDEF"/>
    <property type="match status" value="1"/>
</dbReference>
<feature type="domain" description="EAL" evidence="1">
    <location>
        <begin position="179"/>
        <end position="429"/>
    </location>
</feature>
<protein>
    <submittedName>
        <fullName evidence="3">Cyclic di-GMP phosphodiesterase Gmr</fullName>
    </submittedName>
</protein>
<dbReference type="AlphaFoldDB" id="A0A1L8CLN8"/>
<dbReference type="Gene3D" id="3.30.70.270">
    <property type="match status" value="1"/>
</dbReference>
<evidence type="ECO:0000313" key="3">
    <source>
        <dbReference type="EMBL" id="GAV19840.1"/>
    </source>
</evidence>
<dbReference type="InterPro" id="IPR035919">
    <property type="entry name" value="EAL_sf"/>
</dbReference>
<dbReference type="Proteomes" id="UP000231632">
    <property type="component" value="Unassembled WGS sequence"/>
</dbReference>
<dbReference type="InterPro" id="IPR001633">
    <property type="entry name" value="EAL_dom"/>
</dbReference>
<dbReference type="OrthoDB" id="5293040at2"/>
<dbReference type="InterPro" id="IPR050706">
    <property type="entry name" value="Cyclic-di-GMP_PDE-like"/>
</dbReference>
<dbReference type="InterPro" id="IPR043128">
    <property type="entry name" value="Rev_trsase/Diguanyl_cyclase"/>
</dbReference>
<sequence>MIAGNTNPLLYDALTGLPNRMLLEERISYEIEVAQRNTTSLALIHIDPFPFSDINSTLGFEVGDQLLIQCAERLSSVVRKVDTAAHLTGDEFALLLPDAEQEGVLNVCDKIIKGFEEPFEVEAESLFLGLNMGISIYPIHCSSASEMIRGAMVAANAAKKNKETTFIYHGSMAKRASDNLRIFGALRKAIHEGGLDLVYQPQVDVQSGELTGVEALSRWNDLHISPGRFIPVAEATGLIRDLTRWMIKECLFQAAVWKKAGYQFPLSMNVSVRDLLSPNLTDDICQWLEEYNLADYPLTIEVTESSVMEHSHQAIGALNRLRQKGMQVSIDDFGTGYSSLAYLKDLPANELKIDQSFIGGLAGQPGNQRLVKAVIALAHEFGLKVVAEGVERSEELDLLSRYGCDIAQGYYLSEPLAGEELVKWYKLRDGKTKNIQ</sequence>
<dbReference type="NCBIfam" id="TIGR00254">
    <property type="entry name" value="GGDEF"/>
    <property type="match status" value="1"/>
</dbReference>
<dbReference type="PROSITE" id="PS50887">
    <property type="entry name" value="GGDEF"/>
    <property type="match status" value="1"/>
</dbReference>
<dbReference type="Pfam" id="PF00990">
    <property type="entry name" value="GGDEF"/>
    <property type="match status" value="1"/>
</dbReference>
<name>A0A1L8CLN8_9PROT</name>
<dbReference type="EMBL" id="BDFD01000005">
    <property type="protein sequence ID" value="GAV19840.1"/>
    <property type="molecule type" value="Genomic_DNA"/>
</dbReference>
<evidence type="ECO:0000259" key="2">
    <source>
        <dbReference type="PROSITE" id="PS50887"/>
    </source>
</evidence>
<dbReference type="SUPFAM" id="SSF55073">
    <property type="entry name" value="Nucleotide cyclase"/>
    <property type="match status" value="1"/>
</dbReference>
<evidence type="ECO:0000313" key="4">
    <source>
        <dbReference type="Proteomes" id="UP000231632"/>
    </source>
</evidence>
<comment type="caution">
    <text evidence="3">The sequence shown here is derived from an EMBL/GenBank/DDBJ whole genome shotgun (WGS) entry which is preliminary data.</text>
</comment>
<dbReference type="PANTHER" id="PTHR33121:SF70">
    <property type="entry name" value="SIGNALING PROTEIN YKOW"/>
    <property type="match status" value="1"/>
</dbReference>
<reference evidence="3 4" key="1">
    <citation type="journal article" date="2017" name="Arch. Microbiol.">
        <title>Mariprofundus micogutta sp. nov., a novel iron-oxidizing zetaproteobacterium isolated from a deep-sea hydrothermal field at the Bayonnaise knoll of the Izu-Ogasawara arc, and a description of Mariprofundales ord. nov. and Zetaproteobacteria classis nov.</title>
        <authorList>
            <person name="Makita H."/>
            <person name="Tanaka E."/>
            <person name="Mitsunobu S."/>
            <person name="Miyazaki M."/>
            <person name="Nunoura T."/>
            <person name="Uematsu K."/>
            <person name="Takaki Y."/>
            <person name="Nishi S."/>
            <person name="Shimamura S."/>
            <person name="Takai K."/>
        </authorList>
    </citation>
    <scope>NUCLEOTIDE SEQUENCE [LARGE SCALE GENOMIC DNA]</scope>
    <source>
        <strain evidence="3 4">ET2</strain>
    </source>
</reference>
<accession>A0A1L8CLN8</accession>
<dbReference type="Pfam" id="PF00563">
    <property type="entry name" value="EAL"/>
    <property type="match status" value="1"/>
</dbReference>
<dbReference type="SUPFAM" id="SSF141868">
    <property type="entry name" value="EAL domain-like"/>
    <property type="match status" value="1"/>
</dbReference>
<dbReference type="CDD" id="cd01948">
    <property type="entry name" value="EAL"/>
    <property type="match status" value="1"/>
</dbReference>
<dbReference type="InterPro" id="IPR029787">
    <property type="entry name" value="Nucleotide_cyclase"/>
</dbReference>
<keyword evidence="4" id="KW-1185">Reference proteome</keyword>